<reference evidence="3 4" key="1">
    <citation type="journal article" date="2014" name="PLoS Genet.">
        <title>Analysis of the Phlebiopsis gigantea genome, transcriptome and secretome provides insight into its pioneer colonization strategies of wood.</title>
        <authorList>
            <person name="Hori C."/>
            <person name="Ishida T."/>
            <person name="Igarashi K."/>
            <person name="Samejima M."/>
            <person name="Suzuki H."/>
            <person name="Master E."/>
            <person name="Ferreira P."/>
            <person name="Ruiz-Duenas F.J."/>
            <person name="Held B."/>
            <person name="Canessa P."/>
            <person name="Larrondo L.F."/>
            <person name="Schmoll M."/>
            <person name="Druzhinina I.S."/>
            <person name="Kubicek C.P."/>
            <person name="Gaskell J.A."/>
            <person name="Kersten P."/>
            <person name="St John F."/>
            <person name="Glasner J."/>
            <person name="Sabat G."/>
            <person name="Splinter BonDurant S."/>
            <person name="Syed K."/>
            <person name="Yadav J."/>
            <person name="Mgbeahuruike A.C."/>
            <person name="Kovalchuk A."/>
            <person name="Asiegbu F.O."/>
            <person name="Lackner G."/>
            <person name="Hoffmeister D."/>
            <person name="Rencoret J."/>
            <person name="Gutierrez A."/>
            <person name="Sun H."/>
            <person name="Lindquist E."/>
            <person name="Barry K."/>
            <person name="Riley R."/>
            <person name="Grigoriev I.V."/>
            <person name="Henrissat B."/>
            <person name="Kues U."/>
            <person name="Berka R.M."/>
            <person name="Martinez A.T."/>
            <person name="Covert S.F."/>
            <person name="Blanchette R.A."/>
            <person name="Cullen D."/>
        </authorList>
    </citation>
    <scope>NUCLEOTIDE SEQUENCE [LARGE SCALE GENOMIC DNA]</scope>
    <source>
        <strain evidence="3 4">11061_1 CR5-6</strain>
    </source>
</reference>
<dbReference type="GO" id="GO:0042594">
    <property type="term" value="P:response to starvation"/>
    <property type="evidence" value="ECO:0007669"/>
    <property type="project" value="TreeGrafter"/>
</dbReference>
<dbReference type="STRING" id="745531.A0A0C3NU72"/>
<dbReference type="HOGENOM" id="CLU_444173_0_0_1"/>
<keyword evidence="4" id="KW-1185">Reference proteome</keyword>
<organism evidence="3 4">
    <name type="scientific">Phlebiopsis gigantea (strain 11061_1 CR5-6)</name>
    <name type="common">White-rot fungus</name>
    <name type="synonym">Peniophora gigantea</name>
    <dbReference type="NCBI Taxonomy" id="745531"/>
    <lineage>
        <taxon>Eukaryota</taxon>
        <taxon>Fungi</taxon>
        <taxon>Dikarya</taxon>
        <taxon>Basidiomycota</taxon>
        <taxon>Agaricomycotina</taxon>
        <taxon>Agaricomycetes</taxon>
        <taxon>Polyporales</taxon>
        <taxon>Phanerochaetaceae</taxon>
        <taxon>Phlebiopsis</taxon>
    </lineage>
</organism>
<accession>A0A0C3NU72</accession>
<dbReference type="PANTHER" id="PTHR13268">
    <property type="entry name" value="BREAST CARCINOMA AMPLIFIED SEQUENCE 3"/>
    <property type="match status" value="1"/>
</dbReference>
<dbReference type="GO" id="GO:0006914">
    <property type="term" value="P:autophagy"/>
    <property type="evidence" value="ECO:0007669"/>
    <property type="project" value="InterPro"/>
</dbReference>
<name>A0A0C3NU72_PHLG1</name>
<feature type="region of interest" description="Disordered" evidence="1">
    <location>
        <begin position="161"/>
        <end position="230"/>
    </location>
</feature>
<evidence type="ECO:0000313" key="4">
    <source>
        <dbReference type="Proteomes" id="UP000053257"/>
    </source>
</evidence>
<feature type="compositionally biased region" description="Low complexity" evidence="1">
    <location>
        <begin position="183"/>
        <end position="197"/>
    </location>
</feature>
<dbReference type="Proteomes" id="UP000053257">
    <property type="component" value="Unassembled WGS sequence"/>
</dbReference>
<feature type="compositionally biased region" description="Basic residues" evidence="1">
    <location>
        <begin position="1"/>
        <end position="13"/>
    </location>
</feature>
<evidence type="ECO:0000256" key="1">
    <source>
        <dbReference type="SAM" id="MobiDB-lite"/>
    </source>
</evidence>
<feature type="domain" description="BCAS3 WD40" evidence="2">
    <location>
        <begin position="278"/>
        <end position="369"/>
    </location>
</feature>
<dbReference type="PANTHER" id="PTHR13268:SF0">
    <property type="entry name" value="BCAS3 MICROTUBULE ASSOCIATED CELL MIGRATION FACTOR"/>
    <property type="match status" value="1"/>
</dbReference>
<feature type="compositionally biased region" description="Low complexity" evidence="1">
    <location>
        <begin position="29"/>
        <end position="41"/>
    </location>
</feature>
<feature type="compositionally biased region" description="Acidic residues" evidence="1">
    <location>
        <begin position="81"/>
        <end position="91"/>
    </location>
</feature>
<protein>
    <recommendedName>
        <fullName evidence="2">BCAS3 WD40 domain-containing protein</fullName>
    </recommendedName>
</protein>
<feature type="compositionally biased region" description="Low complexity" evidence="1">
    <location>
        <begin position="218"/>
        <end position="230"/>
    </location>
</feature>
<feature type="region of interest" description="Disordered" evidence="1">
    <location>
        <begin position="1"/>
        <end position="65"/>
    </location>
</feature>
<evidence type="ECO:0000313" key="3">
    <source>
        <dbReference type="EMBL" id="KIP08844.1"/>
    </source>
</evidence>
<dbReference type="GO" id="GO:0005737">
    <property type="term" value="C:cytoplasm"/>
    <property type="evidence" value="ECO:0007669"/>
    <property type="project" value="TreeGrafter"/>
</dbReference>
<dbReference type="AlphaFoldDB" id="A0A0C3NU72"/>
<evidence type="ECO:0000259" key="2">
    <source>
        <dbReference type="Pfam" id="PF21034"/>
    </source>
</evidence>
<gene>
    <name evidence="3" type="ORF">PHLGIDRAFT_34739</name>
</gene>
<dbReference type="EMBL" id="KN840473">
    <property type="protein sequence ID" value="KIP08844.1"/>
    <property type="molecule type" value="Genomic_DNA"/>
</dbReference>
<feature type="compositionally biased region" description="Basic and acidic residues" evidence="1">
    <location>
        <begin position="504"/>
        <end position="518"/>
    </location>
</feature>
<dbReference type="InterPro" id="IPR048382">
    <property type="entry name" value="BCAS3_WD40"/>
</dbReference>
<feature type="region of interest" description="Disordered" evidence="1">
    <location>
        <begin position="490"/>
        <end position="526"/>
    </location>
</feature>
<dbReference type="OrthoDB" id="25778at2759"/>
<dbReference type="InterPro" id="IPR045142">
    <property type="entry name" value="BCAS3-like"/>
</dbReference>
<dbReference type="Pfam" id="PF21034">
    <property type="entry name" value="BCAS3_WD40"/>
    <property type="match status" value="1"/>
</dbReference>
<sequence>MPVKSKRNGLSKKLRNETAHIMYSHSPSEDTPSTSAASSPPEHIPTLGSPAFTAVFDPGPPVAPEQAQEEVVEEYMHAYEEETGFELEDETILPVPPPGAHVYRDRSPAAQMEECAARPELLVDVDVPGPRERGHVRSPVLAREPSTLESFSRTIRGYVPSSIPIPTAVPTPPRVSRPLSFGSFLSPSRTSSASRSRGPNPESEPTKRRGSDVAADNRAAWRAQQPAPQEADAVFSLDEEVMSETVQQDSATRYPGAMHGEDVVWARWDTVEDGSATTRIILLVGYRTGMQVWDCSNLGSISEVLNLSGPSWGDIKIAAVLPNPDTHVAQDEMESCRPLIGMIRSATPEASEFVVYSLRTHQVVKSIPLPSLVAISVSREFIVLPTFTLFNRLLAYVSPPPRLDSPHEVPSRTPRSTSLASLEDNALKFPLNQAELGAAASKFGVSVLSGMKVLGGIAYSAARAGVSAAATAAERRYSAEVGAPPVVPGKFFSRSAPAASGGGEEQRDPTHGGQRAHDTSPTLDPPVVDRQLASEDTHHITVVDLEPLRTSANAGPAVVAEFFVGKEQPISLLQFSQDGTSLMVATSGGQTMKVFQVITRDAAIGWAAADQMKIT</sequence>
<feature type="region of interest" description="Disordered" evidence="1">
    <location>
        <begin position="81"/>
        <end position="108"/>
    </location>
</feature>
<proteinExistence type="predicted"/>